<keyword evidence="3" id="KW-1185">Reference proteome</keyword>
<feature type="region of interest" description="Disordered" evidence="1">
    <location>
        <begin position="1"/>
        <end position="83"/>
    </location>
</feature>
<organism evidence="2 3">
    <name type="scientific">Caenorhabditis elegans</name>
    <dbReference type="NCBI Taxonomy" id="6239"/>
    <lineage>
        <taxon>Eukaryota</taxon>
        <taxon>Metazoa</taxon>
        <taxon>Ecdysozoa</taxon>
        <taxon>Nematoda</taxon>
        <taxon>Chromadorea</taxon>
        <taxon>Rhabditida</taxon>
        <taxon>Rhabditina</taxon>
        <taxon>Rhabditomorpha</taxon>
        <taxon>Rhabditoidea</taxon>
        <taxon>Rhabditidae</taxon>
        <taxon>Peloderinae</taxon>
        <taxon>Caenorhabditis</taxon>
    </lineage>
</organism>
<evidence type="ECO:0007829" key="5">
    <source>
        <dbReference type="PeptideAtlas" id="G8JY65"/>
    </source>
</evidence>
<evidence type="ECO:0000313" key="3">
    <source>
        <dbReference type="Proteomes" id="UP000001940"/>
    </source>
</evidence>
<dbReference type="PeptideAtlas" id="G8JY65"/>
<evidence type="ECO:0000313" key="4">
    <source>
        <dbReference type="WormBase" id="F54C1.3b"/>
    </source>
</evidence>
<dbReference type="ExpressionAtlas" id="G8JY65">
    <property type="expression patterns" value="baseline and differential"/>
</dbReference>
<dbReference type="EMBL" id="BX284601">
    <property type="protein sequence ID" value="CCD67545.2"/>
    <property type="molecule type" value="Genomic_DNA"/>
</dbReference>
<dbReference type="Proteomes" id="UP000001940">
    <property type="component" value="Chromosome I"/>
</dbReference>
<feature type="compositionally biased region" description="Basic and acidic residues" evidence="1">
    <location>
        <begin position="31"/>
        <end position="40"/>
    </location>
</feature>
<evidence type="ECO:0000256" key="1">
    <source>
        <dbReference type="SAM" id="MobiDB-lite"/>
    </source>
</evidence>
<reference evidence="2 3" key="1">
    <citation type="journal article" date="1998" name="Science">
        <title>Genome sequence of the nematode C. elegans: a platform for investigating biology.</title>
        <authorList>
            <consortium name="The C. elegans sequencing consortium"/>
            <person name="Sulson J.E."/>
            <person name="Waterston R."/>
        </authorList>
    </citation>
    <scope>NUCLEOTIDE SEQUENCE [LARGE SCALE GENOMIC DNA]</scope>
    <source>
        <strain evidence="2 3">Bristol N2</strain>
    </source>
</reference>
<dbReference type="OrthoDB" id="5877057at2759"/>
<accession>G8JY65</accession>
<dbReference type="AGR" id="WB:WBGene00003221"/>
<feature type="compositionally biased region" description="Low complexity" evidence="1">
    <location>
        <begin position="51"/>
        <end position="61"/>
    </location>
</feature>
<dbReference type="GeneID" id="172123"/>
<dbReference type="Bgee" id="WBGene00003221">
    <property type="expression patterns" value="Expressed in pharyngeal muscle cell (C elegans) and 4 other cell types or tissues"/>
</dbReference>
<dbReference type="WormBase" id="F54C1.3b">
    <property type="protein sequence ID" value="CE53747"/>
    <property type="gene ID" value="WBGene00003221"/>
    <property type="gene designation" value="mes-3"/>
</dbReference>
<sequence length="735" mass="84289">MTPATAEVKVGGRKRKNDEPVFIKTKQSRSARREEEKENLLNKSLPSTPTSSEAGSSRESSNPVTSSSRRKNPPTKLENIQKTLPTCSDGLEIRNYVKKYGLPEDNKFLVRNVFDKQLLFGKKYVCRRRVIKSIDEFFPRLKTDAHRENGLYNFCTLQFMKISSWGSSMDEKIYVTSAAIVQSYVIIVDDNDSVTCIENGISVIPMANRTLPSISYNSSNVKNITLTGPELKKAKNVYLAVIVKRKTPKLGENRVGTRGKSTRASFETAASSENFQQLVRFGCTLMYDKDAEINCLNDGVQRIILLDREEKPAYLKIFGKADEPELENAWMNNVKHLEFISDTNYNKEDSHLARLIFSSNTHNYFDRPDISKFSPWQPRSRRTTLKSGTITLKQLLLGTKKLCGRRKRHLTRLTSRWPCFSVDPTKINSYFNETGVTLLENSCSYRPGTQRSIPIKPTRVIRVREETPVSVPIEVITIEDDSDDSPCFSARNRAPGGTRKYGLDFIQSSGHMPYIRYVYMNRANDLVPQLNGEENGKIEGLMEAYPMNNAHMYSDIEFLRKEKLNLPKNAQKYGEMTILDYPLTKTETDEYNKKMSVMNVKDFAVKPRKPIPTVGNTTLSLDLEGCPISTFSEIFFPSGKTELFNILCRHFYSEAGQRPGCFSAQWKSRVLTGFINKYHQYIFDMKLNSLFEKQINLIAMVSPDWKLEDFELPMVRYKQLKKEWKNRQRDIPSSN</sequence>
<dbReference type="GO" id="GO:0000786">
    <property type="term" value="C:nucleosome"/>
    <property type="evidence" value="ECO:0000314"/>
    <property type="project" value="WormBase"/>
</dbReference>
<dbReference type="CTD" id="172123"/>
<dbReference type="GO" id="GO:0031519">
    <property type="term" value="C:PcG protein complex"/>
    <property type="evidence" value="ECO:0000353"/>
    <property type="project" value="WormBase"/>
</dbReference>
<evidence type="ECO:0000313" key="2">
    <source>
        <dbReference type="EMBL" id="CCD67545.2"/>
    </source>
</evidence>
<dbReference type="RefSeq" id="NP_001361974.1">
    <property type="nucleotide sequence ID" value="NM_001374884.2"/>
</dbReference>
<proteinExistence type="evidence at protein level"/>
<keyword evidence="5" id="KW-1267">Proteomics identification</keyword>
<protein>
    <submittedName>
        <fullName evidence="2">Polycomb protein mes-3</fullName>
    </submittedName>
</protein>
<name>G8JY65_CAEEL</name>
<dbReference type="AlphaFoldDB" id="G8JY65"/>
<gene>
    <name evidence="2 4" type="primary">mes-3</name>
    <name evidence="2" type="ORF">CELE_F54C1.3</name>
    <name evidence="4" type="ORF">F54C1.3</name>
</gene>